<protein>
    <submittedName>
        <fullName evidence="3">Uncharacterized protein</fullName>
    </submittedName>
</protein>
<dbReference type="Proteomes" id="UP000501812">
    <property type="component" value="Chromosome"/>
</dbReference>
<dbReference type="AlphaFoldDB" id="A0A858RMC9"/>
<proteinExistence type="predicted"/>
<dbReference type="RefSeq" id="WP_169455740.1">
    <property type="nucleotide sequence ID" value="NZ_CP051774.1"/>
</dbReference>
<name>A0A858RMC9_9BACT</name>
<feature type="region of interest" description="Disordered" evidence="1">
    <location>
        <begin position="164"/>
        <end position="201"/>
    </location>
</feature>
<dbReference type="EMBL" id="CP051774">
    <property type="protein sequence ID" value="QJE97340.1"/>
    <property type="molecule type" value="Genomic_DNA"/>
</dbReference>
<keyword evidence="2" id="KW-0472">Membrane</keyword>
<feature type="transmembrane region" description="Helical" evidence="2">
    <location>
        <begin position="132"/>
        <end position="155"/>
    </location>
</feature>
<gene>
    <name evidence="3" type="ORF">HHL09_16605</name>
</gene>
<keyword evidence="4" id="KW-1185">Reference proteome</keyword>
<evidence type="ECO:0000313" key="4">
    <source>
        <dbReference type="Proteomes" id="UP000501812"/>
    </source>
</evidence>
<organism evidence="3 4">
    <name type="scientific">Luteolibacter luteus</name>
    <dbReference type="NCBI Taxonomy" id="2728835"/>
    <lineage>
        <taxon>Bacteria</taxon>
        <taxon>Pseudomonadati</taxon>
        <taxon>Verrucomicrobiota</taxon>
        <taxon>Verrucomicrobiia</taxon>
        <taxon>Verrucomicrobiales</taxon>
        <taxon>Verrucomicrobiaceae</taxon>
        <taxon>Luteolibacter</taxon>
    </lineage>
</organism>
<evidence type="ECO:0000256" key="1">
    <source>
        <dbReference type="SAM" id="MobiDB-lite"/>
    </source>
</evidence>
<dbReference type="KEGG" id="luo:HHL09_16605"/>
<evidence type="ECO:0000313" key="3">
    <source>
        <dbReference type="EMBL" id="QJE97340.1"/>
    </source>
</evidence>
<accession>A0A858RMC9</accession>
<reference evidence="3 4" key="1">
    <citation type="submission" date="2020-04" db="EMBL/GenBank/DDBJ databases">
        <title>Luteolibacter sp. G-1-1-1 isolated from soil.</title>
        <authorList>
            <person name="Dahal R.H."/>
        </authorList>
    </citation>
    <scope>NUCLEOTIDE SEQUENCE [LARGE SCALE GENOMIC DNA]</scope>
    <source>
        <strain evidence="3 4">G-1-1-1</strain>
    </source>
</reference>
<keyword evidence="2" id="KW-0812">Transmembrane</keyword>
<keyword evidence="2" id="KW-1133">Transmembrane helix</keyword>
<sequence length="201" mass="21497">MILPDNLSPLPVLPKGEDPANPPAAFEDFVLAGDVRNVLLGGRAELQVECLPAEDFDSFAGRADVPYPRSAAFSRTAAEPELRIPDMVLEPRTIHPAFDVLPPFSRRAAPPRNEGAVDCEATFGGSRLTDRWWIIGMGIAAAAVLFSGTLVDFISREAVRRSLSKAGASPEVVRAVQAPHVPKESGAKQSLAASADKDEEE</sequence>
<evidence type="ECO:0000256" key="2">
    <source>
        <dbReference type="SAM" id="Phobius"/>
    </source>
</evidence>